<evidence type="ECO:0000256" key="1">
    <source>
        <dbReference type="ARBA" id="ARBA00004162"/>
    </source>
</evidence>
<evidence type="ECO:0000256" key="2">
    <source>
        <dbReference type="ARBA" id="ARBA00004479"/>
    </source>
</evidence>
<dbReference type="PANTHER" id="PTHR15583">
    <property type="entry name" value="INTERLEUKIN-17 RECEPTOR"/>
    <property type="match status" value="1"/>
</dbReference>
<evidence type="ECO:0000313" key="16">
    <source>
        <dbReference type="Proteomes" id="UP001279410"/>
    </source>
</evidence>
<evidence type="ECO:0000256" key="11">
    <source>
        <dbReference type="SAM" id="MobiDB-lite"/>
    </source>
</evidence>
<feature type="region of interest" description="Disordered" evidence="11">
    <location>
        <begin position="1237"/>
        <end position="1259"/>
    </location>
</feature>
<keyword evidence="16" id="KW-1185">Reference proteome</keyword>
<evidence type="ECO:0000256" key="13">
    <source>
        <dbReference type="SAM" id="SignalP"/>
    </source>
</evidence>
<dbReference type="Gene3D" id="3.40.50.11530">
    <property type="match status" value="3"/>
</dbReference>
<feature type="compositionally biased region" description="Basic and acidic residues" evidence="11">
    <location>
        <begin position="668"/>
        <end position="678"/>
    </location>
</feature>
<accession>A0AAD3M9J6</accession>
<keyword evidence="5 13" id="KW-0732">Signal</keyword>
<evidence type="ECO:0000256" key="7">
    <source>
        <dbReference type="ARBA" id="ARBA00023136"/>
    </source>
</evidence>
<keyword evidence="4 12" id="KW-0812">Transmembrane</keyword>
<dbReference type="GO" id="GO:0030368">
    <property type="term" value="F:interleukin-17 receptor activity"/>
    <property type="evidence" value="ECO:0007669"/>
    <property type="project" value="InterPro"/>
</dbReference>
<evidence type="ECO:0000256" key="5">
    <source>
        <dbReference type="ARBA" id="ARBA00022729"/>
    </source>
</evidence>
<dbReference type="PROSITE" id="PS51534">
    <property type="entry name" value="SEFIR"/>
    <property type="match status" value="1"/>
</dbReference>
<comment type="caution">
    <text evidence="15">The sequence shown here is derived from an EMBL/GenBank/DDBJ whole genome shotgun (WGS) entry which is preliminary data.</text>
</comment>
<feature type="chain" id="PRO_5042010871" description="SEFIR domain-containing protein" evidence="13">
    <location>
        <begin position="22"/>
        <end position="1414"/>
    </location>
</feature>
<dbReference type="Pfam" id="PF15037">
    <property type="entry name" value="IL17_R_N"/>
    <property type="match status" value="2"/>
</dbReference>
<keyword evidence="9" id="KW-0325">Glycoprotein</keyword>
<dbReference type="GO" id="GO:0005886">
    <property type="term" value="C:plasma membrane"/>
    <property type="evidence" value="ECO:0007669"/>
    <property type="project" value="UniProtKB-SubCell"/>
</dbReference>
<gene>
    <name evidence="15" type="ORF">AKAME5_000343800</name>
</gene>
<protein>
    <recommendedName>
        <fullName evidence="14">SEFIR domain-containing protein</fullName>
    </recommendedName>
</protein>
<evidence type="ECO:0000259" key="14">
    <source>
        <dbReference type="PROSITE" id="PS51534"/>
    </source>
</evidence>
<feature type="compositionally biased region" description="Polar residues" evidence="11">
    <location>
        <begin position="658"/>
        <end position="667"/>
    </location>
</feature>
<evidence type="ECO:0000313" key="15">
    <source>
        <dbReference type="EMBL" id="GLD49944.1"/>
    </source>
</evidence>
<evidence type="ECO:0000256" key="12">
    <source>
        <dbReference type="SAM" id="Phobius"/>
    </source>
</evidence>
<dbReference type="Pfam" id="PF08357">
    <property type="entry name" value="SEFIR"/>
    <property type="match status" value="1"/>
</dbReference>
<dbReference type="GO" id="GO:0006954">
    <property type="term" value="P:inflammatory response"/>
    <property type="evidence" value="ECO:0007669"/>
    <property type="project" value="UniProtKB-KW"/>
</dbReference>
<feature type="signal peptide" evidence="13">
    <location>
        <begin position="1"/>
        <end position="21"/>
    </location>
</feature>
<dbReference type="InterPro" id="IPR027841">
    <property type="entry name" value="IL-17_rcpt_C/E_N"/>
</dbReference>
<evidence type="ECO:0000256" key="10">
    <source>
        <dbReference type="ARBA" id="ARBA00023198"/>
    </source>
</evidence>
<evidence type="ECO:0000256" key="4">
    <source>
        <dbReference type="ARBA" id="ARBA00022692"/>
    </source>
</evidence>
<keyword evidence="10" id="KW-0395">Inflammatory response</keyword>
<dbReference type="InterPro" id="IPR039465">
    <property type="entry name" value="IL-17_rcpt-like"/>
</dbReference>
<name>A0AAD3M9J6_LATJO</name>
<evidence type="ECO:0000256" key="8">
    <source>
        <dbReference type="ARBA" id="ARBA00023170"/>
    </source>
</evidence>
<dbReference type="PANTHER" id="PTHR15583:SF12">
    <property type="entry name" value="INTERLEUKIN-17 RECEPTOR C"/>
    <property type="match status" value="1"/>
</dbReference>
<feature type="transmembrane region" description="Helical" evidence="12">
    <location>
        <begin position="1105"/>
        <end position="1126"/>
    </location>
</feature>
<evidence type="ECO:0000256" key="3">
    <source>
        <dbReference type="ARBA" id="ARBA00022475"/>
    </source>
</evidence>
<organism evidence="15 16">
    <name type="scientific">Lates japonicus</name>
    <name type="common">Japanese lates</name>
    <dbReference type="NCBI Taxonomy" id="270547"/>
    <lineage>
        <taxon>Eukaryota</taxon>
        <taxon>Metazoa</taxon>
        <taxon>Chordata</taxon>
        <taxon>Craniata</taxon>
        <taxon>Vertebrata</taxon>
        <taxon>Euteleostomi</taxon>
        <taxon>Actinopterygii</taxon>
        <taxon>Neopterygii</taxon>
        <taxon>Teleostei</taxon>
        <taxon>Neoteleostei</taxon>
        <taxon>Acanthomorphata</taxon>
        <taxon>Carangaria</taxon>
        <taxon>Carangaria incertae sedis</taxon>
        <taxon>Centropomidae</taxon>
        <taxon>Lates</taxon>
    </lineage>
</organism>
<evidence type="ECO:0000256" key="6">
    <source>
        <dbReference type="ARBA" id="ARBA00022989"/>
    </source>
</evidence>
<sequence length="1414" mass="157049">MDLGTALAFVSLVVFPPLLECTTTCQQVGNQNDYFDGQCPVKVTSVLDDRGEYSEHVTVRVWMKADDFCKGPKIEILSENYRTITPSMRRRRDKCNSNPGEKIKCKRGVAQQLSHSNTSFPLWELKDDYIYAKAGNIVSVKYSTTTTNCTVNYTVEDPIPEFDLSVNESSKSINITVRGEYKVYTRWCYQKHGGCTSPSSQINHIDPSQSPSASLHIPHLLPCVCVQVYYTYRDARRHIKCPFEKERLMDVRDALSSYDVTPFVSSLSWRSMCPASDLKISASLCWKQHEHLCTPVLNSTLEEEEDGADLIYNTSTVDRHPQMCVQFSLQGRHNISCPFQADMSSLEVYIGPGKQSVLVYLTSSVPAMYSAQLCVLNETGCSPIGQVHTLRMEGKAGEISVNVPPHFLPEKPCVQVWQSDPALHGRRILCPDYTHNRCGIYATAAFILVVIIVSLGTFIHRLTKSGAAGWLCIQRPVLLVCSTEQSAHVSAVCALASILQGELSATVHMALWAQSSQKQAGAGTGAGVADLGPLPWLYGQWETEEPSSVITPVFSAALACLQGKLQQCKGQGVAIVYFQGLGHTRDIPKDLRSVPRYCLPQDFRGLIQELGGMKRRTKTGKFRWYCWPRILSKVQSVATATRPASEAVNHWRGRVAQNPKSVNNNSREVSRGTRDVRRRETPCVRRTAALQDMAPALLRGPHVLSLFLLRFWLFVSARALDMSDQDAPELTCGEGLTDCNMSSDFPFSAALPDPNDAVDVMHMQLKVMLCCSATKDCEPCLQIIITVQEVDETEEVSEGSGEADGSGQIVFVEQSALVKVGLSFPGSIEVWRTLQFKLDHSGLFQASQQPTHKLLLTEKVMFGSPVVVQADSKATHIVQNITIPSLEEVCSMNQEKCVMECDAPRLRAQTDYKRNVVLLQLENTSCPTDARQEDLMIFNEMSGEMLAWPQNKTEMVISSNFVAPCLCFQVWWKGKEFRREFCPFKNKQDALERMQHNVSLSLTKFQIREGGTGLSWNVSAPCRLEAEVWLCKKDLAGGQCEEVTGSRQSLLNHVRTGWISTRKGHWKTGEFNVSLHPLLCVQIKIHGMESYLEPHCPFTTSRWRWSLPLLIGLLLMCLTILGAYFIQGVLKGYVWRWLKEDDVKGAVGGGHVVLLYPPDEDQALPGLMCHLGSSLQALGFSVSLDLWSQAELSVLGPVPWLHSRLDRLKRQGGKVVLVLTQATWIKAEEWGARSWERNTPRERNRDREEEEAGRSYPASSPCVDVFSASLSCILADYLQGRAGERFMLVQFESLPPEPPGGFRPLPELFRGLHVYSLPSQSLGFLTELAGARQMANASARRKRAGGLRVASRVLARGLSGFTAGTTVLRLAGVSQSCVGAGAEDSGEMVPLQPCLITPPSSPDTNPKVSEMEWV</sequence>
<feature type="region of interest" description="Disordered" evidence="11">
    <location>
        <begin position="657"/>
        <end position="678"/>
    </location>
</feature>
<comment type="subcellular location">
    <subcellularLocation>
        <location evidence="1">Cell membrane</location>
        <topology evidence="1">Single-pass membrane protein</topology>
    </subcellularLocation>
    <subcellularLocation>
        <location evidence="2">Membrane</location>
        <topology evidence="2">Single-pass type I membrane protein</topology>
    </subcellularLocation>
</comment>
<dbReference type="EMBL" id="BRZM01000009">
    <property type="protein sequence ID" value="GLD49944.1"/>
    <property type="molecule type" value="Genomic_DNA"/>
</dbReference>
<feature type="compositionally biased region" description="Basic and acidic residues" evidence="11">
    <location>
        <begin position="1237"/>
        <end position="1247"/>
    </location>
</feature>
<dbReference type="InterPro" id="IPR013568">
    <property type="entry name" value="SEFIR_dom"/>
</dbReference>
<proteinExistence type="predicted"/>
<keyword evidence="3" id="KW-1003">Cell membrane</keyword>
<keyword evidence="8" id="KW-0675">Receptor</keyword>
<evidence type="ECO:0000256" key="9">
    <source>
        <dbReference type="ARBA" id="ARBA00023180"/>
    </source>
</evidence>
<feature type="domain" description="SEFIR" evidence="14">
    <location>
        <begin position="1149"/>
        <end position="1326"/>
    </location>
</feature>
<reference evidence="15" key="1">
    <citation type="submission" date="2022-08" db="EMBL/GenBank/DDBJ databases">
        <title>Genome sequencing of akame (Lates japonicus).</title>
        <authorList>
            <person name="Hashiguchi Y."/>
            <person name="Takahashi H."/>
        </authorList>
    </citation>
    <scope>NUCLEOTIDE SEQUENCE</scope>
    <source>
        <strain evidence="15">Kochi</strain>
    </source>
</reference>
<keyword evidence="7 12" id="KW-0472">Membrane</keyword>
<dbReference type="Proteomes" id="UP001279410">
    <property type="component" value="Unassembled WGS sequence"/>
</dbReference>
<keyword evidence="6 12" id="KW-1133">Transmembrane helix</keyword>